<comment type="subcellular location">
    <subcellularLocation>
        <location evidence="1">Nucleus</location>
    </subcellularLocation>
</comment>
<dbReference type="SUPFAM" id="SSF47819">
    <property type="entry name" value="HRDC-like"/>
    <property type="match status" value="1"/>
</dbReference>
<gene>
    <name evidence="8" type="ORF">PHACADRAFT_201449</name>
</gene>
<evidence type="ECO:0000313" key="9">
    <source>
        <dbReference type="Proteomes" id="UP000008370"/>
    </source>
</evidence>
<dbReference type="GO" id="GO:0006384">
    <property type="term" value="P:transcription initiation at RNA polymerase III promoter"/>
    <property type="evidence" value="ECO:0007669"/>
    <property type="project" value="InterPro"/>
</dbReference>
<evidence type="ECO:0000256" key="6">
    <source>
        <dbReference type="ARBA" id="ARBA00023242"/>
    </source>
</evidence>
<keyword evidence="4" id="KW-0240">DNA-directed RNA polymerase</keyword>
<name>K5UJL5_PHACS</name>
<dbReference type="OrthoDB" id="1746530at2759"/>
<dbReference type="HOGENOM" id="CLU_1496749_0_0_1"/>
<keyword evidence="9" id="KW-1185">Reference proteome</keyword>
<evidence type="ECO:0000256" key="1">
    <source>
        <dbReference type="ARBA" id="ARBA00004123"/>
    </source>
</evidence>
<dbReference type="InParanoid" id="K5UJL5"/>
<dbReference type="PANTHER" id="PTHR15561:SF0">
    <property type="entry name" value="DNA-DIRECTED RNA POLYMERASE III SUBUNIT RPC9"/>
    <property type="match status" value="1"/>
</dbReference>
<organism evidence="8 9">
    <name type="scientific">Phanerochaete carnosa (strain HHB-10118-sp)</name>
    <name type="common">White-rot fungus</name>
    <name type="synonym">Peniophora carnosa</name>
    <dbReference type="NCBI Taxonomy" id="650164"/>
    <lineage>
        <taxon>Eukaryota</taxon>
        <taxon>Fungi</taxon>
        <taxon>Dikarya</taxon>
        <taxon>Basidiomycota</taxon>
        <taxon>Agaricomycotina</taxon>
        <taxon>Agaricomycetes</taxon>
        <taxon>Polyporales</taxon>
        <taxon>Phanerochaetaceae</taxon>
        <taxon>Phanerochaete</taxon>
    </lineage>
</organism>
<dbReference type="InterPro" id="IPR010997">
    <property type="entry name" value="HRDC-like_sf"/>
</dbReference>
<evidence type="ECO:0000256" key="3">
    <source>
        <dbReference type="ARBA" id="ARBA00016672"/>
    </source>
</evidence>
<keyword evidence="6" id="KW-0539">Nucleus</keyword>
<dbReference type="STRING" id="650164.K5UJL5"/>
<evidence type="ECO:0000256" key="5">
    <source>
        <dbReference type="ARBA" id="ARBA00023163"/>
    </source>
</evidence>
<evidence type="ECO:0000256" key="4">
    <source>
        <dbReference type="ARBA" id="ARBA00022478"/>
    </source>
</evidence>
<dbReference type="InterPro" id="IPR038324">
    <property type="entry name" value="Rpb4/RPC9_sf"/>
</dbReference>
<comment type="similarity">
    <text evidence="2">Belongs to the eukaryotic RPC9 RNA polymerase subunit family.</text>
</comment>
<dbReference type="GeneID" id="18911610"/>
<sequence>MEVIDRRSALLSNYEVLTLLRELESDHLAKARTALRIKKEEEASGSLVKHHAVQEEVCENLRTIEVEAIQYLSADYQPTGSQSENGIVQLTKSLATYDLTKAEKLQVVNLAPTEPVELYVVGKPVSSSSACDPLFPGHHDTAKGQAMHVSATARPHGHQRPHRPSPSAEQHSSGCGCIVM</sequence>
<keyword evidence="5" id="KW-0804">Transcription</keyword>
<dbReference type="RefSeq" id="XP_007401809.1">
    <property type="nucleotide sequence ID" value="XM_007401747.1"/>
</dbReference>
<dbReference type="InterPro" id="IPR038846">
    <property type="entry name" value="RPC9"/>
</dbReference>
<dbReference type="Proteomes" id="UP000008370">
    <property type="component" value="Unassembled WGS sequence"/>
</dbReference>
<feature type="region of interest" description="Disordered" evidence="7">
    <location>
        <begin position="152"/>
        <end position="175"/>
    </location>
</feature>
<dbReference type="FunCoup" id="K5UJL5">
    <property type="interactions" value="103"/>
</dbReference>
<dbReference type="InterPro" id="IPR005574">
    <property type="entry name" value="Rpb4/RPC9"/>
</dbReference>
<evidence type="ECO:0000256" key="2">
    <source>
        <dbReference type="ARBA" id="ARBA00006898"/>
    </source>
</evidence>
<dbReference type="GO" id="GO:0000166">
    <property type="term" value="F:nucleotide binding"/>
    <property type="evidence" value="ECO:0007669"/>
    <property type="project" value="InterPro"/>
</dbReference>
<dbReference type="Pfam" id="PF03874">
    <property type="entry name" value="RNA_pol_Rpb4"/>
    <property type="match status" value="1"/>
</dbReference>
<dbReference type="GO" id="GO:0005666">
    <property type="term" value="C:RNA polymerase III complex"/>
    <property type="evidence" value="ECO:0007669"/>
    <property type="project" value="InterPro"/>
</dbReference>
<dbReference type="Gene3D" id="1.20.1250.40">
    <property type="match status" value="1"/>
</dbReference>
<protein>
    <recommendedName>
        <fullName evidence="3">DNA-directed RNA polymerase III subunit RPC9</fullName>
    </recommendedName>
</protein>
<dbReference type="PANTHER" id="PTHR15561">
    <property type="entry name" value="CALCITONIN GENE-RELATED PEPTIDE-RECEPTOR COMPONENT PROTEIN"/>
    <property type="match status" value="1"/>
</dbReference>
<dbReference type="AlphaFoldDB" id="K5UJL5"/>
<reference evidence="8 9" key="1">
    <citation type="journal article" date="2012" name="BMC Genomics">
        <title>Comparative genomics of the white-rot fungi, Phanerochaete carnosa and P. chrysosporium, to elucidate the genetic basis of the distinct wood types they colonize.</title>
        <authorList>
            <person name="Suzuki H."/>
            <person name="MacDonald J."/>
            <person name="Syed K."/>
            <person name="Salamov A."/>
            <person name="Hori C."/>
            <person name="Aerts A."/>
            <person name="Henrissat B."/>
            <person name="Wiebenga A."/>
            <person name="vanKuyk P.A."/>
            <person name="Barry K."/>
            <person name="Lindquist E."/>
            <person name="LaButti K."/>
            <person name="Lapidus A."/>
            <person name="Lucas S."/>
            <person name="Coutinho P."/>
            <person name="Gong Y."/>
            <person name="Samejima M."/>
            <person name="Mahadevan R."/>
            <person name="Abou-Zaid M."/>
            <person name="de Vries R.P."/>
            <person name="Igarashi K."/>
            <person name="Yadav J.S."/>
            <person name="Grigoriev I.V."/>
            <person name="Master E.R."/>
        </authorList>
    </citation>
    <scope>NUCLEOTIDE SEQUENCE [LARGE SCALE GENOMIC DNA]</scope>
    <source>
        <strain evidence="8 9">HHB-10118-sp</strain>
    </source>
</reference>
<evidence type="ECO:0000313" key="8">
    <source>
        <dbReference type="EMBL" id="EKM49756.1"/>
    </source>
</evidence>
<proteinExistence type="inferred from homology"/>
<dbReference type="KEGG" id="pco:PHACADRAFT_201449"/>
<dbReference type="EMBL" id="JH930480">
    <property type="protein sequence ID" value="EKM49756.1"/>
    <property type="molecule type" value="Genomic_DNA"/>
</dbReference>
<evidence type="ECO:0000256" key="7">
    <source>
        <dbReference type="SAM" id="MobiDB-lite"/>
    </source>
</evidence>
<accession>K5UJL5</accession>